<dbReference type="STRING" id="31246.A0A183NVI4"/>
<protein>
    <submittedName>
        <fullName evidence="1">Uncharacterized protein</fullName>
    </submittedName>
</protein>
<evidence type="ECO:0000313" key="2">
    <source>
        <dbReference type="Proteomes" id="UP000269396"/>
    </source>
</evidence>
<evidence type="ECO:0000313" key="1">
    <source>
        <dbReference type="EMBL" id="VDP32291.1"/>
    </source>
</evidence>
<dbReference type="PANTHER" id="PTHR21301">
    <property type="entry name" value="REVERSE TRANSCRIPTASE"/>
    <property type="match status" value="1"/>
</dbReference>
<accession>A0A183NVI4</accession>
<organism evidence="1 2">
    <name type="scientific">Schistosoma mattheei</name>
    <dbReference type="NCBI Taxonomy" id="31246"/>
    <lineage>
        <taxon>Eukaryota</taxon>
        <taxon>Metazoa</taxon>
        <taxon>Spiralia</taxon>
        <taxon>Lophotrochozoa</taxon>
        <taxon>Platyhelminthes</taxon>
        <taxon>Trematoda</taxon>
        <taxon>Digenea</taxon>
        <taxon>Strigeidida</taxon>
        <taxon>Schistosomatoidea</taxon>
        <taxon>Schistosomatidae</taxon>
        <taxon>Schistosoma</taxon>
    </lineage>
</organism>
<dbReference type="AlphaFoldDB" id="A0A183NVI4"/>
<proteinExistence type="predicted"/>
<reference evidence="1 2" key="1">
    <citation type="submission" date="2018-11" db="EMBL/GenBank/DDBJ databases">
        <authorList>
            <consortium name="Pathogen Informatics"/>
        </authorList>
    </citation>
    <scope>NUCLEOTIDE SEQUENCE [LARGE SCALE GENOMIC DNA]</scope>
    <source>
        <strain>Denwood</strain>
        <strain evidence="2">Zambia</strain>
    </source>
</reference>
<gene>
    <name evidence="1" type="ORF">SMTD_LOCUS6120</name>
</gene>
<dbReference type="Proteomes" id="UP000269396">
    <property type="component" value="Unassembled WGS sequence"/>
</dbReference>
<name>A0A183NVI4_9TREM</name>
<dbReference type="PANTHER" id="PTHR21301:SF11">
    <property type="entry name" value="GIY-YIG DOMAIN-CONTAINING PROTEIN"/>
    <property type="match status" value="1"/>
</dbReference>
<sequence length="144" mass="16554">MAYNLAKYIARRIKPYDKLINHEIKNSMEFKDIIDNIDIEEDEIVVNFDVSSLITNVPVNRALDIIYDCLESDSESNLRCQLDLYEVTKCLELCLRSTLFIFRGGLYRQEEDVAMDSPVSPIVANLFMHSLESSAVARSSPKVW</sequence>
<keyword evidence="2" id="KW-1185">Reference proteome</keyword>
<dbReference type="EMBL" id="UZAL01027403">
    <property type="protein sequence ID" value="VDP32291.1"/>
    <property type="molecule type" value="Genomic_DNA"/>
</dbReference>